<dbReference type="NCBIfam" id="NF033710">
    <property type="entry name" value="T9SS_OM_PorV"/>
    <property type="match status" value="1"/>
</dbReference>
<accession>A0ABT6RAG1</accession>
<evidence type="ECO:0000256" key="1">
    <source>
        <dbReference type="SAM" id="SignalP"/>
    </source>
</evidence>
<proteinExistence type="predicted"/>
<dbReference type="RefSeq" id="WP_282332990.1">
    <property type="nucleotide sequence ID" value="NZ_JASBRG010000002.1"/>
</dbReference>
<gene>
    <name evidence="3" type="primary">porV</name>
    <name evidence="3" type="ORF">QJ048_03750</name>
</gene>
<dbReference type="EMBL" id="JASBRG010000002">
    <property type="protein sequence ID" value="MDI3318869.1"/>
    <property type="molecule type" value="Genomic_DNA"/>
</dbReference>
<feature type="signal peptide" evidence="1">
    <location>
        <begin position="1"/>
        <end position="22"/>
    </location>
</feature>
<feature type="chain" id="PRO_5045841000" evidence="1">
    <location>
        <begin position="23"/>
        <end position="383"/>
    </location>
</feature>
<dbReference type="NCBIfam" id="NF033709">
    <property type="entry name" value="PorV_fam"/>
    <property type="match status" value="1"/>
</dbReference>
<evidence type="ECO:0000259" key="2">
    <source>
        <dbReference type="Pfam" id="PF19572"/>
    </source>
</evidence>
<evidence type="ECO:0000313" key="3">
    <source>
        <dbReference type="EMBL" id="MDI3318869.1"/>
    </source>
</evidence>
<feature type="domain" description="Type IX secretion system protein PorV" evidence="2">
    <location>
        <begin position="27"/>
        <end position="263"/>
    </location>
</feature>
<dbReference type="InterPro" id="IPR047799">
    <property type="entry name" value="T9SS_OM_PorV"/>
</dbReference>
<dbReference type="InterPro" id="IPR045741">
    <property type="entry name" value="PorV"/>
</dbReference>
<dbReference type="Gene3D" id="2.40.160.60">
    <property type="entry name" value="Outer membrane protein transport protein (OMPP1/FadL/TodX)"/>
    <property type="match status" value="1"/>
</dbReference>
<organism evidence="3 4">
    <name type="scientific">Pinibacter soli</name>
    <dbReference type="NCBI Taxonomy" id="3044211"/>
    <lineage>
        <taxon>Bacteria</taxon>
        <taxon>Pseudomonadati</taxon>
        <taxon>Bacteroidota</taxon>
        <taxon>Chitinophagia</taxon>
        <taxon>Chitinophagales</taxon>
        <taxon>Chitinophagaceae</taxon>
        <taxon>Pinibacter</taxon>
    </lineage>
</organism>
<evidence type="ECO:0000313" key="4">
    <source>
        <dbReference type="Proteomes" id="UP001226434"/>
    </source>
</evidence>
<protein>
    <submittedName>
        <fullName evidence="3">Type IX secretion system outer membrane channel protein PorV</fullName>
    </submittedName>
</protein>
<dbReference type="Pfam" id="PF19572">
    <property type="entry name" value="PorV"/>
    <property type="match status" value="1"/>
</dbReference>
<reference evidence="3 4" key="1">
    <citation type="submission" date="2023-05" db="EMBL/GenBank/DDBJ databases">
        <title>Genome sequence of Pinibacter sp. MAH-24.</title>
        <authorList>
            <person name="Huq M.A."/>
        </authorList>
    </citation>
    <scope>NUCLEOTIDE SEQUENCE [LARGE SCALE GENOMIC DNA]</scope>
    <source>
        <strain evidence="3 4">MAH-24</strain>
    </source>
</reference>
<keyword evidence="4" id="KW-1185">Reference proteome</keyword>
<comment type="caution">
    <text evidence="3">The sequence shown here is derived from an EMBL/GenBank/DDBJ whole genome shotgun (WGS) entry which is preliminary data.</text>
</comment>
<sequence length="383" mass="41579">MKKALKLIVTVATVFSVSYANAQTEPINVTTTAVPFLRISPEARAGGMGETGIATAPEANANFWNLAKTPFNESKTGISLNYTPWLKKLGLNDVYLATLGGYHKLDDNQALTFSMRYFNLGNIQFVNENQQELGNYRPREFCFDAGYSRKLSEKIGMGLALRYINSKLASGDVLGNGTNYKAASTVAADLSFYYNGLNAETGEGFTAGATLTNLGGKVSYTSDANKKDFIPANLGIGGAYTKVFDEANKITFALDYNKLLVPSFPLDSAGREDYKTTSSISGWGKSFGDWPGASNISAGIEYSYQSQFFVRTGYFYETKEAGDRKYFTVGAGLKYNVFGLNFSYIIPSGSGVNQNPLSNTLRFGLTFDLDPTTNGSENASTTE</sequence>
<dbReference type="Proteomes" id="UP001226434">
    <property type="component" value="Unassembled WGS sequence"/>
</dbReference>
<keyword evidence="1" id="KW-0732">Signal</keyword>
<name>A0ABT6RAG1_9BACT</name>